<protein>
    <submittedName>
        <fullName evidence="1">10560_t:CDS:1</fullName>
    </submittedName>
</protein>
<accession>A0ABN7W092</accession>
<reference evidence="1 2" key="1">
    <citation type="submission" date="2021-06" db="EMBL/GenBank/DDBJ databases">
        <authorList>
            <person name="Kallberg Y."/>
            <person name="Tangrot J."/>
            <person name="Rosling A."/>
        </authorList>
    </citation>
    <scope>NUCLEOTIDE SEQUENCE [LARGE SCALE GENOMIC DNA]</scope>
    <source>
        <strain evidence="1 2">120-4 pot B 10/14</strain>
    </source>
</reference>
<feature type="non-terminal residue" evidence="1">
    <location>
        <position position="1"/>
    </location>
</feature>
<dbReference type="EMBL" id="CAJVQB010027207">
    <property type="protein sequence ID" value="CAG8810128.1"/>
    <property type="molecule type" value="Genomic_DNA"/>
</dbReference>
<feature type="non-terminal residue" evidence="1">
    <location>
        <position position="69"/>
    </location>
</feature>
<evidence type="ECO:0000313" key="2">
    <source>
        <dbReference type="Proteomes" id="UP000789901"/>
    </source>
</evidence>
<gene>
    <name evidence="1" type="ORF">GMARGA_LOCUS25034</name>
</gene>
<sequence>SLYEKTIRKTKSENLMVYKDRSFLTEVSEAPEDYEAADVNEVDEATDFNIANEPIIATEDIESTDNPKH</sequence>
<comment type="caution">
    <text evidence="1">The sequence shown here is derived from an EMBL/GenBank/DDBJ whole genome shotgun (WGS) entry which is preliminary data.</text>
</comment>
<keyword evidence="2" id="KW-1185">Reference proteome</keyword>
<dbReference type="Proteomes" id="UP000789901">
    <property type="component" value="Unassembled WGS sequence"/>
</dbReference>
<evidence type="ECO:0000313" key="1">
    <source>
        <dbReference type="EMBL" id="CAG8810128.1"/>
    </source>
</evidence>
<proteinExistence type="predicted"/>
<name>A0ABN7W092_GIGMA</name>
<organism evidence="1 2">
    <name type="scientific">Gigaspora margarita</name>
    <dbReference type="NCBI Taxonomy" id="4874"/>
    <lineage>
        <taxon>Eukaryota</taxon>
        <taxon>Fungi</taxon>
        <taxon>Fungi incertae sedis</taxon>
        <taxon>Mucoromycota</taxon>
        <taxon>Glomeromycotina</taxon>
        <taxon>Glomeromycetes</taxon>
        <taxon>Diversisporales</taxon>
        <taxon>Gigasporaceae</taxon>
        <taxon>Gigaspora</taxon>
    </lineage>
</organism>